<dbReference type="RefSeq" id="WP_143554880.1">
    <property type="nucleotide sequence ID" value="NZ_VJWA01000001.1"/>
</dbReference>
<evidence type="ECO:0000313" key="2">
    <source>
        <dbReference type="EMBL" id="TRW17335.1"/>
    </source>
</evidence>
<dbReference type="Pfam" id="PF03737">
    <property type="entry name" value="RraA-like"/>
    <property type="match status" value="1"/>
</dbReference>
<evidence type="ECO:0000313" key="3">
    <source>
        <dbReference type="Proteomes" id="UP000317894"/>
    </source>
</evidence>
<keyword evidence="1" id="KW-0460">Magnesium</keyword>
<organism evidence="2 3">
    <name type="scientific">Glacieibacterium frigidum</name>
    <dbReference type="NCBI Taxonomy" id="2593303"/>
    <lineage>
        <taxon>Bacteria</taxon>
        <taxon>Pseudomonadati</taxon>
        <taxon>Pseudomonadota</taxon>
        <taxon>Alphaproteobacteria</taxon>
        <taxon>Sphingomonadales</taxon>
        <taxon>Sphingosinicellaceae</taxon>
        <taxon>Glacieibacterium</taxon>
    </lineage>
</organism>
<dbReference type="NCBIfam" id="NF006093">
    <property type="entry name" value="PRK08245.1"/>
    <property type="match status" value="1"/>
</dbReference>
<feature type="binding site" evidence="1">
    <location>
        <begin position="106"/>
        <end position="109"/>
    </location>
    <ligand>
        <name>substrate</name>
    </ligand>
</feature>
<dbReference type="InterPro" id="IPR005493">
    <property type="entry name" value="RraA/RraA-like"/>
</dbReference>
<keyword evidence="3" id="KW-1185">Reference proteome</keyword>
<sequence>MTTHRRLDDATRAKLATISTATVATILHARGLHNQFIQGVFRLTEHRRPMIGQAFTLRHIPAREDIDKREIFRDPQHPQRVAVETVGPGDVLVMDCRRDASSASLGGILASRLQSRGCEGFVSDAGIRDSDYVAGLDVPIYVAARSAPTNLTRHHGVDMNVPIGCGGVAVYPGDVMLGDGDGVIVIPLEYLDDILPEALRMEHYEPFAQAHILAGAKVTDFYPAKDEALALYAAYTKANPMPFGDA</sequence>
<feature type="binding site" evidence="1">
    <location>
        <position position="129"/>
    </location>
    <ligand>
        <name>Mg(2+)</name>
        <dbReference type="ChEBI" id="CHEBI:18420"/>
    </ligand>
</feature>
<dbReference type="Proteomes" id="UP000317894">
    <property type="component" value="Unassembled WGS sequence"/>
</dbReference>
<protein>
    <submittedName>
        <fullName evidence="2">Ribonuclease activity regulator RraA</fullName>
    </submittedName>
</protein>
<dbReference type="InterPro" id="IPR036704">
    <property type="entry name" value="RraA/RraA-like_sf"/>
</dbReference>
<dbReference type="PANTHER" id="PTHR33254:SF16">
    <property type="entry name" value="BLR3842 PROTEIN"/>
    <property type="match status" value="1"/>
</dbReference>
<dbReference type="OrthoDB" id="9812532at2"/>
<name>A0A552UGJ4_9SPHN</name>
<reference evidence="2 3" key="1">
    <citation type="submission" date="2019-07" db="EMBL/GenBank/DDBJ databases">
        <title>Novel species isolated from glacier.</title>
        <authorList>
            <person name="Liu Q."/>
            <person name="Xin Y.-H."/>
        </authorList>
    </citation>
    <scope>NUCLEOTIDE SEQUENCE [LARGE SCALE GENOMIC DNA]</scope>
    <source>
        <strain evidence="2 3">LB1R16</strain>
    </source>
</reference>
<dbReference type="GO" id="GO:0046872">
    <property type="term" value="F:metal ion binding"/>
    <property type="evidence" value="ECO:0007669"/>
    <property type="project" value="UniProtKB-KW"/>
</dbReference>
<accession>A0A552UGJ4</accession>
<proteinExistence type="predicted"/>
<dbReference type="PANTHER" id="PTHR33254">
    <property type="entry name" value="4-HYDROXY-4-METHYL-2-OXOGLUTARATE ALDOLASE 3-RELATED"/>
    <property type="match status" value="1"/>
</dbReference>
<keyword evidence="1" id="KW-0479">Metal-binding</keyword>
<evidence type="ECO:0000256" key="1">
    <source>
        <dbReference type="PIRSR" id="PIRSR605493-1"/>
    </source>
</evidence>
<comment type="caution">
    <text evidence="2">The sequence shown here is derived from an EMBL/GenBank/DDBJ whole genome shotgun (WGS) entry which is preliminary data.</text>
</comment>
<dbReference type="CDD" id="cd16841">
    <property type="entry name" value="RraA_family"/>
    <property type="match status" value="1"/>
</dbReference>
<dbReference type="Gene3D" id="3.50.30.40">
    <property type="entry name" value="Ribonuclease E inhibitor RraA/RraA-like"/>
    <property type="match status" value="1"/>
</dbReference>
<gene>
    <name evidence="2" type="ORF">FMM06_03945</name>
</gene>
<comment type="cofactor">
    <cofactor evidence="1">
        <name>Mg(2+)</name>
        <dbReference type="ChEBI" id="CHEBI:18420"/>
    </cofactor>
</comment>
<dbReference type="AlphaFoldDB" id="A0A552UGJ4"/>
<feature type="binding site" evidence="1">
    <location>
        <position position="128"/>
    </location>
    <ligand>
        <name>substrate</name>
    </ligand>
</feature>
<dbReference type="SUPFAM" id="SSF89562">
    <property type="entry name" value="RraA-like"/>
    <property type="match status" value="1"/>
</dbReference>
<dbReference type="EMBL" id="VJWA01000001">
    <property type="protein sequence ID" value="TRW17335.1"/>
    <property type="molecule type" value="Genomic_DNA"/>
</dbReference>